<keyword evidence="3" id="KW-1185">Reference proteome</keyword>
<feature type="region of interest" description="Disordered" evidence="1">
    <location>
        <begin position="48"/>
        <end position="85"/>
    </location>
</feature>
<evidence type="ECO:0000313" key="2">
    <source>
        <dbReference type="EMBL" id="KAF0519126.1"/>
    </source>
</evidence>
<reference evidence="2 3" key="1">
    <citation type="journal article" date="2019" name="Environ. Microbiol.">
        <title>At the nexus of three kingdoms: the genome of the mycorrhizal fungus Gigaspora margarita provides insights into plant, endobacterial and fungal interactions.</title>
        <authorList>
            <person name="Venice F."/>
            <person name="Ghignone S."/>
            <person name="Salvioli di Fossalunga A."/>
            <person name="Amselem J."/>
            <person name="Novero M."/>
            <person name="Xianan X."/>
            <person name="Sedzielewska Toro K."/>
            <person name="Morin E."/>
            <person name="Lipzen A."/>
            <person name="Grigoriev I.V."/>
            <person name="Henrissat B."/>
            <person name="Martin F.M."/>
            <person name="Bonfante P."/>
        </authorList>
    </citation>
    <scope>NUCLEOTIDE SEQUENCE [LARGE SCALE GENOMIC DNA]</scope>
    <source>
        <strain evidence="2 3">BEG34</strain>
    </source>
</reference>
<dbReference type="Proteomes" id="UP000439903">
    <property type="component" value="Unassembled WGS sequence"/>
</dbReference>
<comment type="caution">
    <text evidence="2">The sequence shown here is derived from an EMBL/GenBank/DDBJ whole genome shotgun (WGS) entry which is preliminary data.</text>
</comment>
<sequence length="85" mass="9745">MDRIESKVDEISQMISQFRRMILDNQSKKPVAKSNSTYQYFLPLIPSQSQCVSPDSDDNEDDGGGYNEEENRWNAPEKKKAITNS</sequence>
<gene>
    <name evidence="2" type="ORF">F8M41_016644</name>
</gene>
<protein>
    <submittedName>
        <fullName evidence="2">Uncharacterized protein</fullName>
    </submittedName>
</protein>
<dbReference type="AlphaFoldDB" id="A0A8H4EMS3"/>
<name>A0A8H4EMS3_GIGMA</name>
<evidence type="ECO:0000256" key="1">
    <source>
        <dbReference type="SAM" id="MobiDB-lite"/>
    </source>
</evidence>
<organism evidence="2 3">
    <name type="scientific">Gigaspora margarita</name>
    <dbReference type="NCBI Taxonomy" id="4874"/>
    <lineage>
        <taxon>Eukaryota</taxon>
        <taxon>Fungi</taxon>
        <taxon>Fungi incertae sedis</taxon>
        <taxon>Mucoromycota</taxon>
        <taxon>Glomeromycotina</taxon>
        <taxon>Glomeromycetes</taxon>
        <taxon>Diversisporales</taxon>
        <taxon>Gigasporaceae</taxon>
        <taxon>Gigaspora</taxon>
    </lineage>
</organism>
<feature type="compositionally biased region" description="Basic and acidic residues" evidence="1">
    <location>
        <begin position="69"/>
        <end position="85"/>
    </location>
</feature>
<dbReference type="EMBL" id="WTPW01000365">
    <property type="protein sequence ID" value="KAF0519126.1"/>
    <property type="molecule type" value="Genomic_DNA"/>
</dbReference>
<evidence type="ECO:0000313" key="3">
    <source>
        <dbReference type="Proteomes" id="UP000439903"/>
    </source>
</evidence>
<proteinExistence type="predicted"/>
<accession>A0A8H4EMS3</accession>